<evidence type="ECO:0000313" key="4">
    <source>
        <dbReference type="Proteomes" id="UP000218899"/>
    </source>
</evidence>
<evidence type="ECO:0000256" key="1">
    <source>
        <dbReference type="ARBA" id="ARBA00008950"/>
    </source>
</evidence>
<dbReference type="InterPro" id="IPR029052">
    <property type="entry name" value="Metallo-depent_PP-like"/>
</dbReference>
<dbReference type="CDD" id="cd00838">
    <property type="entry name" value="MPP_superfamily"/>
    <property type="match status" value="1"/>
</dbReference>
<dbReference type="PANTHER" id="PTHR42850">
    <property type="entry name" value="METALLOPHOSPHOESTERASE"/>
    <property type="match status" value="1"/>
</dbReference>
<dbReference type="SUPFAM" id="SSF56300">
    <property type="entry name" value="Metallo-dependent phosphatases"/>
    <property type="match status" value="1"/>
</dbReference>
<protein>
    <submittedName>
        <fullName evidence="3">Metallophosphoesterase</fullName>
    </submittedName>
</protein>
<dbReference type="EMBL" id="AP014936">
    <property type="protein sequence ID" value="BAU47125.1"/>
    <property type="molecule type" value="Genomic_DNA"/>
</dbReference>
<dbReference type="InterPro" id="IPR024654">
    <property type="entry name" value="Calcineurin-like_PHP_lpxH"/>
</dbReference>
<reference evidence="3 4" key="1">
    <citation type="submission" date="2015-08" db="EMBL/GenBank/DDBJ databases">
        <title>Complete genome sequence of Sulfurifustis variabilis.</title>
        <authorList>
            <person name="Miura A."/>
            <person name="Kojima H."/>
            <person name="Fukui M."/>
        </authorList>
    </citation>
    <scope>NUCLEOTIDE SEQUENCE [LARGE SCALE GENOMIC DNA]</scope>
    <source>
        <strain evidence="4">skN76</strain>
    </source>
</reference>
<dbReference type="InterPro" id="IPR050126">
    <property type="entry name" value="Ap4A_hydrolase"/>
</dbReference>
<keyword evidence="4" id="KW-1185">Reference proteome</keyword>
<organism evidence="3 4">
    <name type="scientific">Sulfurifustis variabilis</name>
    <dbReference type="NCBI Taxonomy" id="1675686"/>
    <lineage>
        <taxon>Bacteria</taxon>
        <taxon>Pseudomonadati</taxon>
        <taxon>Pseudomonadota</taxon>
        <taxon>Gammaproteobacteria</taxon>
        <taxon>Acidiferrobacterales</taxon>
        <taxon>Acidiferrobacteraceae</taxon>
        <taxon>Sulfurifustis</taxon>
    </lineage>
</organism>
<dbReference type="PANTHER" id="PTHR42850:SF2">
    <property type="entry name" value="BLL5683 PROTEIN"/>
    <property type="match status" value="1"/>
</dbReference>
<name>A0A1B4V1I4_9GAMM</name>
<gene>
    <name evidence="3" type="ORF">SVA_0544</name>
</gene>
<dbReference type="KEGG" id="sva:SVA_0544"/>
<comment type="similarity">
    <text evidence="1">Belongs to the metallophosphoesterase superfamily. YfcE family.</text>
</comment>
<dbReference type="RefSeq" id="WP_096458421.1">
    <property type="nucleotide sequence ID" value="NZ_AP014936.1"/>
</dbReference>
<dbReference type="PIRSF" id="PIRSF000883">
    <property type="entry name" value="Pesterase_MJ0912"/>
    <property type="match status" value="1"/>
</dbReference>
<dbReference type="AlphaFoldDB" id="A0A1B4V1I4"/>
<dbReference type="GO" id="GO:0005737">
    <property type="term" value="C:cytoplasm"/>
    <property type="evidence" value="ECO:0007669"/>
    <property type="project" value="TreeGrafter"/>
</dbReference>
<evidence type="ECO:0000259" key="2">
    <source>
        <dbReference type="Pfam" id="PF12850"/>
    </source>
</evidence>
<evidence type="ECO:0000313" key="3">
    <source>
        <dbReference type="EMBL" id="BAU47125.1"/>
    </source>
</evidence>
<feature type="domain" description="Calcineurin-like phosphoesterase" evidence="2">
    <location>
        <begin position="1"/>
        <end position="204"/>
    </location>
</feature>
<proteinExistence type="inferred from homology"/>
<dbReference type="GO" id="GO:0016791">
    <property type="term" value="F:phosphatase activity"/>
    <property type="evidence" value="ECO:0007669"/>
    <property type="project" value="TreeGrafter"/>
</dbReference>
<dbReference type="Gene3D" id="3.60.21.10">
    <property type="match status" value="1"/>
</dbReference>
<dbReference type="OrthoDB" id="9813918at2"/>
<accession>A0A1B4V1I4</accession>
<sequence length="244" mass="27093">MRVAILSDVHANIEALSACLAHAAARDAERFVCLGDSVGYGPDPRLVLGLVMSLPGLVAVRGNHDEAVLARERPMPPEVAEVVNWTRGQLSPAQRAFLAGLPYLVRDETVAYVHASAESPNRWEYIESSERAAACADAAERRLVFVGHVHIPRIYYETPGGRWREYSPEDGHAVPLSPRGRYVVNVGSVGQPRDGNSASCYVIHDRGRNTIVFHRVPYDYVRTARRIRERALPPRFAHRLAEGR</sequence>
<dbReference type="InterPro" id="IPR011152">
    <property type="entry name" value="Pesterase_MJ0912"/>
</dbReference>
<dbReference type="Proteomes" id="UP000218899">
    <property type="component" value="Chromosome"/>
</dbReference>
<dbReference type="Pfam" id="PF12850">
    <property type="entry name" value="Metallophos_2"/>
    <property type="match status" value="1"/>
</dbReference>